<name>A0A6G4AV99_9ACTN</name>
<evidence type="ECO:0000313" key="4">
    <source>
        <dbReference type="Proteomes" id="UP000476310"/>
    </source>
</evidence>
<feature type="transmembrane region" description="Helical" evidence="2">
    <location>
        <begin position="191"/>
        <end position="209"/>
    </location>
</feature>
<keyword evidence="2" id="KW-0472">Membrane</keyword>
<feature type="transmembrane region" description="Helical" evidence="2">
    <location>
        <begin position="160"/>
        <end position="179"/>
    </location>
</feature>
<protein>
    <recommendedName>
        <fullName evidence="5">APC family permease</fullName>
    </recommendedName>
</protein>
<keyword evidence="2" id="KW-0812">Transmembrane</keyword>
<evidence type="ECO:0000256" key="2">
    <source>
        <dbReference type="SAM" id="Phobius"/>
    </source>
</evidence>
<evidence type="ECO:0000313" key="3">
    <source>
        <dbReference type="EMBL" id="NEW76481.1"/>
    </source>
</evidence>
<dbReference type="EMBL" id="JAAIKT010000083">
    <property type="protein sequence ID" value="NEW76481.1"/>
    <property type="molecule type" value="Genomic_DNA"/>
</dbReference>
<dbReference type="RefSeq" id="WP_164435413.1">
    <property type="nucleotide sequence ID" value="NZ_JAAIKT010000083.1"/>
</dbReference>
<accession>A0A6G4AV99</accession>
<comment type="caution">
    <text evidence="3">The sequence shown here is derived from an EMBL/GenBank/DDBJ whole genome shotgun (WGS) entry which is preliminary data.</text>
</comment>
<dbReference type="AlphaFoldDB" id="A0A6G4AV99"/>
<feature type="compositionally biased region" description="Basic and acidic residues" evidence="1">
    <location>
        <begin position="234"/>
        <end position="243"/>
    </location>
</feature>
<proteinExistence type="predicted"/>
<evidence type="ECO:0000256" key="1">
    <source>
        <dbReference type="SAM" id="MobiDB-lite"/>
    </source>
</evidence>
<feature type="region of interest" description="Disordered" evidence="1">
    <location>
        <begin position="214"/>
        <end position="243"/>
    </location>
</feature>
<organism evidence="3 4">
    <name type="scientific">Streptomyces rhizosphaericus</name>
    <dbReference type="NCBI Taxonomy" id="114699"/>
    <lineage>
        <taxon>Bacteria</taxon>
        <taxon>Bacillati</taxon>
        <taxon>Actinomycetota</taxon>
        <taxon>Actinomycetes</taxon>
        <taxon>Kitasatosporales</taxon>
        <taxon>Streptomycetaceae</taxon>
        <taxon>Streptomyces</taxon>
        <taxon>Streptomyces violaceusniger group</taxon>
    </lineage>
</organism>
<gene>
    <name evidence="3" type="ORF">G4H13_40555</name>
</gene>
<dbReference type="Proteomes" id="UP000476310">
    <property type="component" value="Unassembled WGS sequence"/>
</dbReference>
<evidence type="ECO:0008006" key="5">
    <source>
        <dbReference type="Google" id="ProtNLM"/>
    </source>
</evidence>
<keyword evidence="2" id="KW-1133">Transmembrane helix</keyword>
<sequence length="243" mass="25158">MIVVSAGSAWVVIARLGPQYALTVAQGSDAGRLIPRTAEANVGARLGVTFNAVILTSLVAVFTTTAQYTRRMVHNLAPATRLARTHPRHGSPTNAGLLLAALMAATLVGCRLAGLDPYAELAALLGVLGAVGIFGLEIACAAAIFISFRRMRDGRIWTAVLSQLIACLALAVCLVLVLANYAGLTGAPNPFAIFSPLLFVAVAVGGWLADGRQAHSGSEPTVPGPPGRPTPTTQDKKEVSDVQ</sequence>
<feature type="transmembrane region" description="Helical" evidence="2">
    <location>
        <begin position="95"/>
        <end position="115"/>
    </location>
</feature>
<feature type="transmembrane region" description="Helical" evidence="2">
    <location>
        <begin position="121"/>
        <end position="148"/>
    </location>
</feature>
<feature type="transmembrane region" description="Helical" evidence="2">
    <location>
        <begin position="47"/>
        <end position="66"/>
    </location>
</feature>
<keyword evidence="4" id="KW-1185">Reference proteome</keyword>
<reference evidence="3" key="1">
    <citation type="submission" date="2020-02" db="EMBL/GenBank/DDBJ databases">
        <title>A new Streptomyces sp. for controlling soil-borne diseases.</title>
        <authorList>
            <person name="Li X."/>
            <person name="Tian Y."/>
            <person name="Gao K."/>
        </authorList>
    </citation>
    <scope>NUCLEOTIDE SEQUENCE [LARGE SCALE GENOMIC DNA]</scope>
    <source>
        <strain evidence="3">0250</strain>
    </source>
</reference>